<feature type="region of interest" description="Disordered" evidence="1">
    <location>
        <begin position="1998"/>
        <end position="2023"/>
    </location>
</feature>
<dbReference type="Proteomes" id="UP000298127">
    <property type="component" value="Unassembled WGS sequence"/>
</dbReference>
<accession>A0A4Y9R0E5</accession>
<dbReference type="PROSITE" id="PS50853">
    <property type="entry name" value="FN3"/>
    <property type="match status" value="1"/>
</dbReference>
<dbReference type="InterPro" id="IPR011047">
    <property type="entry name" value="Quinoprotein_ADH-like_sf"/>
</dbReference>
<dbReference type="GO" id="GO:0005975">
    <property type="term" value="P:carbohydrate metabolic process"/>
    <property type="evidence" value="ECO:0007669"/>
    <property type="project" value="UniProtKB-ARBA"/>
</dbReference>
<dbReference type="InterPro" id="IPR003961">
    <property type="entry name" value="FN3_dom"/>
</dbReference>
<evidence type="ECO:0000256" key="1">
    <source>
        <dbReference type="SAM" id="MobiDB-lite"/>
    </source>
</evidence>
<dbReference type="SUPFAM" id="SSF50998">
    <property type="entry name" value="Quinoprotein alcohol dehydrogenase-like"/>
    <property type="match status" value="1"/>
</dbReference>
<dbReference type="Gene3D" id="2.60.40.10">
    <property type="entry name" value="Immunoglobulins"/>
    <property type="match status" value="1"/>
</dbReference>
<feature type="region of interest" description="Disordered" evidence="1">
    <location>
        <begin position="116"/>
        <end position="135"/>
    </location>
</feature>
<feature type="compositionally biased region" description="Low complexity" evidence="1">
    <location>
        <begin position="117"/>
        <end position="128"/>
    </location>
</feature>
<evidence type="ECO:0000313" key="3">
    <source>
        <dbReference type="EMBL" id="TFV96685.1"/>
    </source>
</evidence>
<dbReference type="Pfam" id="PF17963">
    <property type="entry name" value="Big_9"/>
    <property type="match status" value="3"/>
</dbReference>
<evidence type="ECO:0000313" key="4">
    <source>
        <dbReference type="Proteomes" id="UP000298127"/>
    </source>
</evidence>
<comment type="caution">
    <text evidence="3">The sequence shown here is derived from an EMBL/GenBank/DDBJ whole genome shotgun (WGS) entry which is preliminary data.</text>
</comment>
<feature type="domain" description="Fibronectin type-III" evidence="2">
    <location>
        <begin position="1542"/>
        <end position="1635"/>
    </location>
</feature>
<keyword evidence="4" id="KW-1185">Reference proteome</keyword>
<evidence type="ECO:0000259" key="2">
    <source>
        <dbReference type="PROSITE" id="PS50853"/>
    </source>
</evidence>
<gene>
    <name evidence="3" type="ORF">E4M00_11395</name>
</gene>
<proteinExistence type="predicted"/>
<reference evidence="3 4" key="1">
    <citation type="journal article" date="2018" name="J. Microbiol.">
        <title>Leifsonia flava sp. nov., a novel actinobacterium isolated from the rhizosphere of Aquilegia viridiflora.</title>
        <authorList>
            <person name="Cai Y."/>
            <person name="Tao W.Z."/>
            <person name="Ma Y.J."/>
            <person name="Cheng J."/>
            <person name="Zhang M.Y."/>
            <person name="Zhang Y.X."/>
        </authorList>
    </citation>
    <scope>NUCLEOTIDE SEQUENCE [LARGE SCALE GENOMIC DNA]</scope>
    <source>
        <strain evidence="3 4">SYP-B2174</strain>
    </source>
</reference>
<sequence length="2023" mass="205924">MSTPRTTRRPARSAIIAAVSAIAVLGVVVTLAVTAEGYEATEVPRVESSVWVTKDSGQYARVNTDLAEIDTVRAVDDPNDVVQAGAASSVYSQGLRQRWPIDAASPIDLVQADEADAAAGTDAPASAAESTPAGTREVVSAGTHVLYRTDTGQVYLGGVGTDSSVTPIDPLAEEAASAAPTAPADGGDGADGDDAEAAAYVAAAVSVSPAGLVALYSADEQAVRTYDATTGSFLGSAQELASPPDADAAVALSVVGDGWVLLSDGRAWISDRDEPVDVDVDDAAVLQAGSDDGGSALIADGDGLVELDLQRATSTRIAQATGTPAQPVVVGDDAHAAWIGSSSGAIWSRSTGETALLTIPDGELDNAQAVTPVIRSNGDRAVLNETTSGLLWTLPDGAAIPLEEWSVDEDDDEQEGAIIVDDVAEPEPPVAVDDAFGVRSGQLVLLPVLLNDHDPNKKDVLTIDPASVTGLSDQGFGAVSVVGSGQSMAVRVKAGEGEASFQYSVTDGTATSKPATVTLSVRAPEEQTAPVWCGVEACQQDWPTPQVLPGGTVIVPVLNAWVDPEGDPVILSDARTVDGDAPVTVVPMADGRVAVRHSDPNGADGVVDVLVTVTDAGGASTEKTLSVVVTGSPTLEAAPVAVTAGVDETVSVAVADHVTGGSGSFRLVDAVASSTSEQGLVVSPNAAAGEIELSASAPGQYVVTYSVVDTLSQSEQSAIVRLTVVGEGVPLSMAPLTAFVRAGEDTSVDVFGAVSNTTGRVLVLSSAESTDAALNVGVVDSAELRVSGSTADGLPGLIGRANVTVADGAGAAVTGTVAVFLAPSVSTVSPIALPDAVTVRAGALVRIPVTANDVSPRGARLVVSPAVAGSGTSGELAFAAGDSVRYLAPSAAGTYTIGYSVALESDPSRTDNTTITVTVLPPGANRAPKPQALSARVLTGQSVSIRVPSYGVDPDGDAVILVGTEQPPVNSGTASVSAEGNAIVYTAPGSAVPGGQLSFGYTVRDSNGAEASGVVRVGVLDSELADTAPVTFSDFARVQSGAATPVRIQPLDNDRDPAQGELELIALEPNAPAGTSEYERLERLIDSKTSIADGRVILNAGDVTGTNSYVYTVRSDASSSTAQGLIVVAVSDEVGADNPIVSDTVLTARTRGDLSTSGVDVLSGKVAWSSGDVAGLKLRLWGDRAQSRYDVDGWRITGSLPAKGDLVPFQVSATDAAGEDVVSYGFLRIPAFDNMRVQLKAAIDPVQVDEEKSATIDVRDLVDLPASDDVQLRDGKFTTQRAAATCTASGKDDAVYSAGREAPWIDSCLVPLRIDGQSTWSYVVVPVAIRPKNPQAILSALSRTIAPAASETVALYDSMTTWEGDREGDRSKLDYSVAYDGASFVMTQNGAEVAFEARADARPGTRETATVSVSAFGGLSAAITLVVGVAPADAPRGATFTEKCTVSAGTCSIPVVGVSGEYDPFAGKTGAGLKLVSIGSGGGVACDVATVAASGDTAVNAVFPSGQDAFGGECIVPFTVTDAQGRTGTGRLTIDVQGYPQRPSSISTRSYTGSSVTLDVALGEAARAHPELTGVAIYSGGRQQSADCSPSVAGVYSCTVSGLVNGEKHEYTARAVNAVGESGDTSSVTTWAYEAPRIGEASAVPVYVDGRTAPNNAVIELSVASSDDTQAFRIVERDQTITRSGKTTTERLDVTPGPQVLTIVPISRFQPPISGSTDGASVVVTVEGAGSPVITNGVTASAATNSSITVGGADANANGSAKPVERLYVAWRNGGEPECRVNAKGGSLSISGGEAQGAGPTLSGLAEFEVYQVKACVSNGFGVASSNSVQVLTFVAVDAPSGDNTYAVATVPSGGGLSFSYGLERGPSIQARRGFEMQYYLYGQWREEFSLSDDGAPGNVKARECRKNFGLYCSGETGITGNVPTTVSVEFNDPDRQDDGCWVDTTNPGDLVSVSDAASGSYAVSGFTFAADRLSADFTVTFTGSFAPLQGITHTVPICAPPPPPDPPEPTPTETPPAEPVAP</sequence>
<dbReference type="RefSeq" id="WP_135120659.1">
    <property type="nucleotide sequence ID" value="NZ_SPQZ01000004.1"/>
</dbReference>
<protein>
    <recommendedName>
        <fullName evidence="2">Fibronectin type-III domain-containing protein</fullName>
    </recommendedName>
</protein>
<dbReference type="InterPro" id="IPR013783">
    <property type="entry name" value="Ig-like_fold"/>
</dbReference>
<feature type="compositionally biased region" description="Pro residues" evidence="1">
    <location>
        <begin position="1999"/>
        <end position="2023"/>
    </location>
</feature>
<dbReference type="EMBL" id="SPQZ01000004">
    <property type="protein sequence ID" value="TFV96685.1"/>
    <property type="molecule type" value="Genomic_DNA"/>
</dbReference>
<name>A0A4Y9R0E5_9MICO</name>
<organism evidence="3 4">
    <name type="scientific">Orlajensenia leifsoniae</name>
    <dbReference type="NCBI Taxonomy" id="2561933"/>
    <lineage>
        <taxon>Bacteria</taxon>
        <taxon>Bacillati</taxon>
        <taxon>Actinomycetota</taxon>
        <taxon>Actinomycetes</taxon>
        <taxon>Micrococcales</taxon>
        <taxon>Microbacteriaceae</taxon>
        <taxon>Orlajensenia</taxon>
    </lineage>
</organism>